<dbReference type="InterPro" id="IPR050951">
    <property type="entry name" value="Retrovirus_Pol_polyprotein"/>
</dbReference>
<dbReference type="Proteomes" id="UP000314982">
    <property type="component" value="Unassembled WGS sequence"/>
</dbReference>
<dbReference type="PANTHER" id="PTHR37984">
    <property type="entry name" value="PROTEIN CBG26694"/>
    <property type="match status" value="1"/>
</dbReference>
<dbReference type="Gene3D" id="3.10.10.10">
    <property type="entry name" value="HIV Type 1 Reverse Transcriptase, subunit A, domain 1"/>
    <property type="match status" value="1"/>
</dbReference>
<dbReference type="Pfam" id="PF00078">
    <property type="entry name" value="RVT_1"/>
    <property type="match status" value="1"/>
</dbReference>
<evidence type="ECO:0000256" key="2">
    <source>
        <dbReference type="ARBA" id="ARBA00012180"/>
    </source>
</evidence>
<dbReference type="CDD" id="cd05481">
    <property type="entry name" value="retropepsin_like_LTR_1"/>
    <property type="match status" value="1"/>
</dbReference>
<dbReference type="InterPro" id="IPR000477">
    <property type="entry name" value="RT_dom"/>
</dbReference>
<dbReference type="STRING" id="62062.ENSHHUP00000021905"/>
<organism evidence="4 5">
    <name type="scientific">Hucho hucho</name>
    <name type="common">huchen</name>
    <dbReference type="NCBI Taxonomy" id="62062"/>
    <lineage>
        <taxon>Eukaryota</taxon>
        <taxon>Metazoa</taxon>
        <taxon>Chordata</taxon>
        <taxon>Craniata</taxon>
        <taxon>Vertebrata</taxon>
        <taxon>Euteleostomi</taxon>
        <taxon>Actinopterygii</taxon>
        <taxon>Neopterygii</taxon>
        <taxon>Teleostei</taxon>
        <taxon>Protacanthopterygii</taxon>
        <taxon>Salmoniformes</taxon>
        <taxon>Salmonidae</taxon>
        <taxon>Salmoninae</taxon>
        <taxon>Hucho</taxon>
    </lineage>
</organism>
<dbReference type="SUPFAM" id="SSF56672">
    <property type="entry name" value="DNA/RNA polymerases"/>
    <property type="match status" value="1"/>
</dbReference>
<reference evidence="5" key="1">
    <citation type="submission" date="2018-06" db="EMBL/GenBank/DDBJ databases">
        <title>Genome assembly of Danube salmon.</title>
        <authorList>
            <person name="Macqueen D.J."/>
            <person name="Gundappa M.K."/>
        </authorList>
    </citation>
    <scope>NUCLEOTIDE SEQUENCE [LARGE SCALE GENOMIC DNA]</scope>
</reference>
<dbReference type="CDD" id="cd01647">
    <property type="entry name" value="RT_LTR"/>
    <property type="match status" value="1"/>
</dbReference>
<evidence type="ECO:0000259" key="3">
    <source>
        <dbReference type="Pfam" id="PF00078"/>
    </source>
</evidence>
<dbReference type="InterPro" id="IPR043502">
    <property type="entry name" value="DNA/RNA_pol_sf"/>
</dbReference>
<dbReference type="Gene3D" id="3.30.70.270">
    <property type="match status" value="2"/>
</dbReference>
<protein>
    <recommendedName>
        <fullName evidence="2">ribonuclease H</fullName>
        <ecNumber evidence="2">3.1.26.4</ecNumber>
    </recommendedName>
</protein>
<name>A0A4W5L914_9TELE</name>
<evidence type="ECO:0000313" key="4">
    <source>
        <dbReference type="Ensembl" id="ENSHHUP00000021905.1"/>
    </source>
</evidence>
<reference evidence="4" key="3">
    <citation type="submission" date="2025-09" db="UniProtKB">
        <authorList>
            <consortium name="Ensembl"/>
        </authorList>
    </citation>
    <scope>IDENTIFICATION</scope>
</reference>
<dbReference type="GO" id="GO:0004523">
    <property type="term" value="F:RNA-DNA hybrid ribonuclease activity"/>
    <property type="evidence" value="ECO:0007669"/>
    <property type="project" value="UniProtKB-EC"/>
</dbReference>
<dbReference type="InterPro" id="IPR043128">
    <property type="entry name" value="Rev_trsase/Diguanyl_cyclase"/>
</dbReference>
<comment type="similarity">
    <text evidence="1">Belongs to the beta type-B retroviral polymerase family. HERV class-II K(HML-2) pol subfamily.</text>
</comment>
<dbReference type="GeneTree" id="ENSGT00940000170117"/>
<dbReference type="EC" id="3.1.26.4" evidence="2"/>
<keyword evidence="5" id="KW-1185">Reference proteome</keyword>
<evidence type="ECO:0000313" key="5">
    <source>
        <dbReference type="Proteomes" id="UP000314982"/>
    </source>
</evidence>
<reference evidence="4" key="2">
    <citation type="submission" date="2025-08" db="UniProtKB">
        <authorList>
            <consortium name="Ensembl"/>
        </authorList>
    </citation>
    <scope>IDENTIFICATION</scope>
</reference>
<accession>A0A4W5L914</accession>
<feature type="domain" description="Reverse transcriptase" evidence="3">
    <location>
        <begin position="209"/>
        <end position="371"/>
    </location>
</feature>
<dbReference type="Ensembl" id="ENSHHUT00000022730.1">
    <property type="protein sequence ID" value="ENSHHUP00000021905.1"/>
    <property type="gene ID" value="ENSHHUG00000013724.1"/>
</dbReference>
<dbReference type="AlphaFoldDB" id="A0A4W5L914"/>
<sequence length="443" mass="50400">MHESIGAVHSRGKKWFVTLRLHNKQQQCQLDSGATCNVMSYKDKINLAPDTHLLPSDTTLKLYSGELMSSMGIFETECAIRGRKHKLEFEIVKTSQHPLLSGSTCERLGLMQFTVPNDLHIVEHVQHGRLSKEQLLSRYDDVFNSPVESVPGEVHFELDESVTPVQCAPRNVPIAMKVAVKAQLDKYEANGHMTSVTEPTDWICNMVIVKKTEKLRVCIDPKHLNQALKRSHYIMPTLEDVLYKLPKARIFTLVDAQDAFLQCKLDEESSFMTTFWTPWGRKRWLKLLFGVSVAPEVYQRKQHELLAGLKGIEPIADDVLIVGCGDTDEEAERDHDVKLLALMERCRSVKLRLGLKKLQFKVKNVHFHGHILSAKGLKLDPEKVRAILDMPNPSDAKGVQRLIGFANYLAKFMPHLSAVCEPLRRLLDKDTPWHWLPKHEAAV</sequence>
<dbReference type="PANTHER" id="PTHR37984:SF8">
    <property type="entry name" value="CCHC-TYPE DOMAIN-CONTAINING PROTEIN"/>
    <property type="match status" value="1"/>
</dbReference>
<proteinExistence type="inferred from homology"/>
<evidence type="ECO:0000256" key="1">
    <source>
        <dbReference type="ARBA" id="ARBA00010879"/>
    </source>
</evidence>